<evidence type="ECO:0000256" key="7">
    <source>
        <dbReference type="HAMAP-Rule" id="MF_00768"/>
    </source>
</evidence>
<dbReference type="EMBL" id="JBEPMB010000001">
    <property type="protein sequence ID" value="MET3613354.1"/>
    <property type="molecule type" value="Genomic_DNA"/>
</dbReference>
<keyword evidence="5 7" id="KW-0804">Transcription</keyword>
<keyword evidence="3 7" id="KW-0805">Transcription regulation</keyword>
<dbReference type="InterPro" id="IPR050109">
    <property type="entry name" value="HTH-type_TetR-like_transc_reg"/>
</dbReference>
<evidence type="ECO:0000259" key="9">
    <source>
        <dbReference type="PROSITE" id="PS50977"/>
    </source>
</evidence>
<dbReference type="NCBIfam" id="NF001978">
    <property type="entry name" value="PRK00767.1"/>
    <property type="match status" value="1"/>
</dbReference>
<evidence type="ECO:0000256" key="6">
    <source>
        <dbReference type="ARBA" id="ARBA00024936"/>
    </source>
</evidence>
<dbReference type="SUPFAM" id="SSF48498">
    <property type="entry name" value="Tetracyclin repressor-like, C-terminal domain"/>
    <property type="match status" value="1"/>
</dbReference>
<dbReference type="PANTHER" id="PTHR30055:SF234">
    <property type="entry name" value="HTH-TYPE TRANSCRIPTIONAL REGULATOR BETI"/>
    <property type="match status" value="1"/>
</dbReference>
<feature type="DNA-binding region" description="H-T-H motif" evidence="7 8">
    <location>
        <begin position="31"/>
        <end position="50"/>
    </location>
</feature>
<evidence type="ECO:0000256" key="2">
    <source>
        <dbReference type="ARBA" id="ARBA00022491"/>
    </source>
</evidence>
<accession>A0ABV2J0D0</accession>
<dbReference type="PROSITE" id="PS50977">
    <property type="entry name" value="HTH_TETR_2"/>
    <property type="match status" value="1"/>
</dbReference>
<keyword evidence="11" id="KW-1185">Reference proteome</keyword>
<dbReference type="RefSeq" id="WP_354555831.1">
    <property type="nucleotide sequence ID" value="NZ_JBEPMB010000001.1"/>
</dbReference>
<dbReference type="Pfam" id="PF13977">
    <property type="entry name" value="TetR_C_6"/>
    <property type="match status" value="1"/>
</dbReference>
<dbReference type="Proteomes" id="UP001549047">
    <property type="component" value="Unassembled WGS sequence"/>
</dbReference>
<dbReference type="SUPFAM" id="SSF46689">
    <property type="entry name" value="Homeodomain-like"/>
    <property type="match status" value="1"/>
</dbReference>
<proteinExistence type="inferred from homology"/>
<dbReference type="InterPro" id="IPR001647">
    <property type="entry name" value="HTH_TetR"/>
</dbReference>
<dbReference type="PROSITE" id="PS01081">
    <property type="entry name" value="HTH_TETR_1"/>
    <property type="match status" value="1"/>
</dbReference>
<feature type="domain" description="HTH tetR-type" evidence="9">
    <location>
        <begin position="8"/>
        <end position="68"/>
    </location>
</feature>
<keyword evidence="2 7" id="KW-0678">Repressor</keyword>
<dbReference type="InterPro" id="IPR017757">
    <property type="entry name" value="Tscrpt_rep_BetI"/>
</dbReference>
<dbReference type="InterPro" id="IPR036271">
    <property type="entry name" value="Tet_transcr_reg_TetR-rel_C_sf"/>
</dbReference>
<dbReference type="HAMAP" id="MF_00768">
    <property type="entry name" value="HTH_type_BetI"/>
    <property type="match status" value="1"/>
</dbReference>
<evidence type="ECO:0000313" key="10">
    <source>
        <dbReference type="EMBL" id="MET3613354.1"/>
    </source>
</evidence>
<reference evidence="10 11" key="1">
    <citation type="submission" date="2024-06" db="EMBL/GenBank/DDBJ databases">
        <title>Genomic Encyclopedia of Type Strains, Phase IV (KMG-IV): sequencing the most valuable type-strain genomes for metagenomic binning, comparative biology and taxonomic classification.</title>
        <authorList>
            <person name="Goeker M."/>
        </authorList>
    </citation>
    <scope>NUCLEOTIDE SEQUENCE [LARGE SCALE GENOMIC DNA]</scope>
    <source>
        <strain evidence="10 11">DSM 29780</strain>
    </source>
</reference>
<evidence type="ECO:0000256" key="5">
    <source>
        <dbReference type="ARBA" id="ARBA00023163"/>
    </source>
</evidence>
<gene>
    <name evidence="7" type="primary">betI</name>
    <name evidence="10" type="ORF">ABID16_001659</name>
</gene>
<evidence type="ECO:0000256" key="8">
    <source>
        <dbReference type="PROSITE-ProRule" id="PRU00335"/>
    </source>
</evidence>
<sequence length="199" mass="21439">MPKIGMEPVRRKALVDAALKAIGDHGSLDVTMQEIARSAGVSAALAFHYFGSKDQLLLATMRSLLRQLKEEAIAAIRQAETPRGKVSALIAVSFGAEQFAASTVAAWLAFYVEAQRSEETRRLLTVYARRLHSNLVAALSPLCGRLEAQHVAEGAAALIDGLYIRRALDAARLDVGEAAALVEDYVTLKLNAVKPETGR</sequence>
<dbReference type="PRINTS" id="PR00455">
    <property type="entry name" value="HTHTETR"/>
</dbReference>
<comment type="caution">
    <text evidence="10">The sequence shown here is derived from an EMBL/GenBank/DDBJ whole genome shotgun (WGS) entry which is preliminary data.</text>
</comment>
<evidence type="ECO:0000313" key="11">
    <source>
        <dbReference type="Proteomes" id="UP001549047"/>
    </source>
</evidence>
<name>A0ABV2J0D0_9HYPH</name>
<evidence type="ECO:0000256" key="3">
    <source>
        <dbReference type="ARBA" id="ARBA00023015"/>
    </source>
</evidence>
<comment type="function">
    <text evidence="6">Repressor involved in the biosynthesis of the osmoprotectant glycine betaine. It represses transcription of the choline transporter BetT and the genes of BetAB involved in the synthesis of glycine betaine.</text>
</comment>
<dbReference type="PANTHER" id="PTHR30055">
    <property type="entry name" value="HTH-TYPE TRANSCRIPTIONAL REGULATOR RUTR"/>
    <property type="match status" value="1"/>
</dbReference>
<dbReference type="InterPro" id="IPR023772">
    <property type="entry name" value="DNA-bd_HTH_TetR-type_CS"/>
</dbReference>
<keyword evidence="4 7" id="KW-0238">DNA-binding</keyword>
<dbReference type="NCBIfam" id="TIGR03384">
    <property type="entry name" value="betaine_BetI"/>
    <property type="match status" value="1"/>
</dbReference>
<evidence type="ECO:0000256" key="4">
    <source>
        <dbReference type="ARBA" id="ARBA00023125"/>
    </source>
</evidence>
<dbReference type="Gene3D" id="1.10.357.10">
    <property type="entry name" value="Tetracycline Repressor, domain 2"/>
    <property type="match status" value="1"/>
</dbReference>
<comment type="pathway">
    <text evidence="1 7">Amine and polyamine biosynthesis; betaine biosynthesis via choline pathway [regulation].</text>
</comment>
<protein>
    <recommendedName>
        <fullName evidence="7">HTH-type transcriptional regulator BetI</fullName>
    </recommendedName>
</protein>
<comment type="function">
    <text evidence="7">Repressor involved in choline regulation of the bet genes.</text>
</comment>
<dbReference type="Pfam" id="PF00440">
    <property type="entry name" value="TetR_N"/>
    <property type="match status" value="1"/>
</dbReference>
<organism evidence="10 11">
    <name type="scientific">Rhizobium aquaticum</name>
    <dbReference type="NCBI Taxonomy" id="1549636"/>
    <lineage>
        <taxon>Bacteria</taxon>
        <taxon>Pseudomonadati</taxon>
        <taxon>Pseudomonadota</taxon>
        <taxon>Alphaproteobacteria</taxon>
        <taxon>Hyphomicrobiales</taxon>
        <taxon>Rhizobiaceae</taxon>
        <taxon>Rhizobium/Agrobacterium group</taxon>
        <taxon>Rhizobium</taxon>
    </lineage>
</organism>
<dbReference type="InterPro" id="IPR039538">
    <property type="entry name" value="BetI_C"/>
</dbReference>
<dbReference type="InterPro" id="IPR009057">
    <property type="entry name" value="Homeodomain-like_sf"/>
</dbReference>
<evidence type="ECO:0000256" key="1">
    <source>
        <dbReference type="ARBA" id="ARBA00004719"/>
    </source>
</evidence>